<evidence type="ECO:0000256" key="1">
    <source>
        <dbReference type="SAM" id="MobiDB-lite"/>
    </source>
</evidence>
<accession>A0A815X070</accession>
<evidence type="ECO:0000313" key="3">
    <source>
        <dbReference type="EMBL" id="CAF4337964.1"/>
    </source>
</evidence>
<sequence>MRPSHSGLAERSALLDFKDYPEIFDEWLPEATPGRKRKLGQRRDDLPTPPCPRQSPPIVPRGILPQRDINAPLRGGSLNTSPYENENGKQKNNKKEHSFNVLLPIETNNEIKQQHIRTPHKIIEKENSSGNIINRKFNTRDSNAFTVSNTKKF</sequence>
<reference evidence="2" key="1">
    <citation type="submission" date="2021-02" db="EMBL/GenBank/DDBJ databases">
        <authorList>
            <person name="Nowell W R."/>
        </authorList>
    </citation>
    <scope>NUCLEOTIDE SEQUENCE</scope>
</reference>
<feature type="compositionally biased region" description="Pro residues" evidence="1">
    <location>
        <begin position="47"/>
        <end position="59"/>
    </location>
</feature>
<feature type="region of interest" description="Disordered" evidence="1">
    <location>
        <begin position="26"/>
        <end position="97"/>
    </location>
</feature>
<dbReference type="AlphaFoldDB" id="A0A815X070"/>
<evidence type="ECO:0000313" key="4">
    <source>
        <dbReference type="Proteomes" id="UP000663855"/>
    </source>
</evidence>
<dbReference type="EMBL" id="CAJNOV010014528">
    <property type="protein sequence ID" value="CAF1552852.1"/>
    <property type="molecule type" value="Genomic_DNA"/>
</dbReference>
<gene>
    <name evidence="3" type="ORF">BYL167_LOCUS28980</name>
    <name evidence="2" type="ORF">CJN711_LOCUS30541</name>
</gene>
<proteinExistence type="predicted"/>
<name>A0A815X070_9BILA</name>
<dbReference type="Proteomes" id="UP000681967">
    <property type="component" value="Unassembled WGS sequence"/>
</dbReference>
<dbReference type="Proteomes" id="UP000663855">
    <property type="component" value="Unassembled WGS sequence"/>
</dbReference>
<protein>
    <submittedName>
        <fullName evidence="2">Uncharacterized protein</fullName>
    </submittedName>
</protein>
<evidence type="ECO:0000313" key="2">
    <source>
        <dbReference type="EMBL" id="CAF1552852.1"/>
    </source>
</evidence>
<organism evidence="2 4">
    <name type="scientific">Rotaria magnacalcarata</name>
    <dbReference type="NCBI Taxonomy" id="392030"/>
    <lineage>
        <taxon>Eukaryota</taxon>
        <taxon>Metazoa</taxon>
        <taxon>Spiralia</taxon>
        <taxon>Gnathifera</taxon>
        <taxon>Rotifera</taxon>
        <taxon>Eurotatoria</taxon>
        <taxon>Bdelloidea</taxon>
        <taxon>Philodinida</taxon>
        <taxon>Philodinidae</taxon>
        <taxon>Rotaria</taxon>
    </lineage>
</organism>
<comment type="caution">
    <text evidence="2">The sequence shown here is derived from an EMBL/GenBank/DDBJ whole genome shotgun (WGS) entry which is preliminary data.</text>
</comment>
<feature type="compositionally biased region" description="Basic and acidic residues" evidence="1">
    <location>
        <begin position="86"/>
        <end position="97"/>
    </location>
</feature>
<dbReference type="EMBL" id="CAJOBH010042857">
    <property type="protein sequence ID" value="CAF4337964.1"/>
    <property type="molecule type" value="Genomic_DNA"/>
</dbReference>